<keyword evidence="2" id="KW-0378">Hydrolase</keyword>
<keyword evidence="3" id="KW-1185">Reference proteome</keyword>
<dbReference type="GO" id="GO:0004519">
    <property type="term" value="F:endonuclease activity"/>
    <property type="evidence" value="ECO:0007669"/>
    <property type="project" value="UniProtKB-KW"/>
</dbReference>
<dbReference type="RefSeq" id="WP_273676490.1">
    <property type="nucleotide sequence ID" value="NZ_JAQQXQ010000002.1"/>
</dbReference>
<evidence type="ECO:0000313" key="2">
    <source>
        <dbReference type="EMBL" id="MDC8753861.1"/>
    </source>
</evidence>
<gene>
    <name evidence="2" type="ORF">OIK40_04305</name>
</gene>
<accession>A0ABT5JMX0</accession>
<reference evidence="2 3" key="1">
    <citation type="submission" date="2022-10" db="EMBL/GenBank/DDBJ databases">
        <title>Erythrobacter sp. sf7 Genome sequencing.</title>
        <authorList>
            <person name="Park S."/>
        </authorList>
    </citation>
    <scope>NUCLEOTIDE SEQUENCE [LARGE SCALE GENOMIC DNA]</scope>
    <source>
        <strain evidence="3">sf7</strain>
    </source>
</reference>
<feature type="domain" description="HNH" evidence="1">
    <location>
        <begin position="50"/>
        <end position="82"/>
    </location>
</feature>
<dbReference type="InterPro" id="IPR002711">
    <property type="entry name" value="HNH"/>
</dbReference>
<evidence type="ECO:0000313" key="3">
    <source>
        <dbReference type="Proteomes" id="UP001216558"/>
    </source>
</evidence>
<dbReference type="EMBL" id="JAQQXQ010000002">
    <property type="protein sequence ID" value="MDC8753861.1"/>
    <property type="molecule type" value="Genomic_DNA"/>
</dbReference>
<organism evidence="2 3">
    <name type="scientific">Erythrobacter fulvus</name>
    <dbReference type="NCBI Taxonomy" id="2987523"/>
    <lineage>
        <taxon>Bacteria</taxon>
        <taxon>Pseudomonadati</taxon>
        <taxon>Pseudomonadota</taxon>
        <taxon>Alphaproteobacteria</taxon>
        <taxon>Sphingomonadales</taxon>
        <taxon>Erythrobacteraceae</taxon>
        <taxon>Erythrobacter/Porphyrobacter group</taxon>
        <taxon>Erythrobacter</taxon>
    </lineage>
</organism>
<evidence type="ECO:0000259" key="1">
    <source>
        <dbReference type="Pfam" id="PF01844"/>
    </source>
</evidence>
<dbReference type="Proteomes" id="UP001216558">
    <property type="component" value="Unassembled WGS sequence"/>
</dbReference>
<name>A0ABT5JMX0_9SPHN</name>
<keyword evidence="2" id="KW-0540">Nuclease</keyword>
<dbReference type="CDD" id="cd00085">
    <property type="entry name" value="HNHc"/>
    <property type="match status" value="1"/>
</dbReference>
<sequence>MRNISKIKHAKFSLQNGLCFYCRQPMWRRNHERFAEQYAISLNQARYFQATAEHLVARSDGGLDVAENIVAACWYCNNHRHRAKQALSPDRYARKVVARLRRGKWHGFLAQSTPFHQSS</sequence>
<dbReference type="InterPro" id="IPR003615">
    <property type="entry name" value="HNH_nuc"/>
</dbReference>
<comment type="caution">
    <text evidence="2">The sequence shown here is derived from an EMBL/GenBank/DDBJ whole genome shotgun (WGS) entry which is preliminary data.</text>
</comment>
<proteinExistence type="predicted"/>
<keyword evidence="2" id="KW-0255">Endonuclease</keyword>
<dbReference type="Pfam" id="PF01844">
    <property type="entry name" value="HNH"/>
    <property type="match status" value="1"/>
</dbReference>
<protein>
    <submittedName>
        <fullName evidence="2">HNH endonuclease</fullName>
    </submittedName>
</protein>
<dbReference type="Gene3D" id="1.10.30.50">
    <property type="match status" value="1"/>
</dbReference>